<name>A0ABN7X8N2_GIGMA</name>
<reference evidence="1 2" key="1">
    <citation type="submission" date="2021-06" db="EMBL/GenBank/DDBJ databases">
        <authorList>
            <person name="Kallberg Y."/>
            <person name="Tangrot J."/>
            <person name="Rosling A."/>
        </authorList>
    </citation>
    <scope>NUCLEOTIDE SEQUENCE [LARGE SCALE GENOMIC DNA]</scope>
    <source>
        <strain evidence="1 2">120-4 pot B 10/14</strain>
    </source>
</reference>
<sequence length="268" mass="30495">ESSCTICRSPRSSLEDFEQLHCLPDPIPGDDLHYKSFEEVYGIRTTENHRLSFAKSSAKTKVSKAKTKHTMPFSPSAARAKNVGVTVNCIECEKPRLLFSAKKLSEKDKALLKRFLDPIFYTCGMSFHDTCDLAMTALPKESEVDDDAENIVEESDTHGEDSISELFSRVFVNDSLFCSATIEKPYYSAGIYPAVCIKYGCCDVNKPTKNEHPHCSDYGSNSINLRKSSIKAKANKKRKHFKMDREEAFILHYIYRVYYGMKILEFEM</sequence>
<organism evidence="1 2">
    <name type="scientific">Gigaspora margarita</name>
    <dbReference type="NCBI Taxonomy" id="4874"/>
    <lineage>
        <taxon>Eukaryota</taxon>
        <taxon>Fungi</taxon>
        <taxon>Fungi incertae sedis</taxon>
        <taxon>Mucoromycota</taxon>
        <taxon>Glomeromycotina</taxon>
        <taxon>Glomeromycetes</taxon>
        <taxon>Diversisporales</taxon>
        <taxon>Gigasporaceae</taxon>
        <taxon>Gigaspora</taxon>
    </lineage>
</organism>
<feature type="non-terminal residue" evidence="1">
    <location>
        <position position="268"/>
    </location>
</feature>
<evidence type="ECO:0000313" key="1">
    <source>
        <dbReference type="EMBL" id="CAG8848573.1"/>
    </source>
</evidence>
<evidence type="ECO:0000313" key="2">
    <source>
        <dbReference type="Proteomes" id="UP000789901"/>
    </source>
</evidence>
<accession>A0ABN7X8N2</accession>
<gene>
    <name evidence="1" type="ORF">GMARGA_LOCUS39245</name>
</gene>
<proteinExistence type="predicted"/>
<dbReference type="Proteomes" id="UP000789901">
    <property type="component" value="Unassembled WGS sequence"/>
</dbReference>
<comment type="caution">
    <text evidence="1">The sequence shown here is derived from an EMBL/GenBank/DDBJ whole genome shotgun (WGS) entry which is preliminary data.</text>
</comment>
<protein>
    <submittedName>
        <fullName evidence="1">37222_t:CDS:1</fullName>
    </submittedName>
</protein>
<dbReference type="EMBL" id="CAJVQB010092642">
    <property type="protein sequence ID" value="CAG8848573.1"/>
    <property type="molecule type" value="Genomic_DNA"/>
</dbReference>
<feature type="non-terminal residue" evidence="1">
    <location>
        <position position="1"/>
    </location>
</feature>
<keyword evidence="2" id="KW-1185">Reference proteome</keyword>